<proteinExistence type="inferred from homology"/>
<comment type="catalytic activity">
    <reaction evidence="4 6">
        <text>glucuronate acceptor + UDP-alpha-D-glucuronate = acceptor beta-D-glucuronoside + UDP + H(+)</text>
        <dbReference type="Rhea" id="RHEA:21032"/>
        <dbReference type="ChEBI" id="CHEBI:15378"/>
        <dbReference type="ChEBI" id="CHEBI:58052"/>
        <dbReference type="ChEBI" id="CHEBI:58223"/>
        <dbReference type="ChEBI" id="CHEBI:132367"/>
        <dbReference type="ChEBI" id="CHEBI:132368"/>
        <dbReference type="EC" id="2.4.1.17"/>
    </reaction>
</comment>
<keyword evidence="3 5" id="KW-0808">Transferase</keyword>
<keyword evidence="6" id="KW-0472">Membrane</keyword>
<dbReference type="WBParaSite" id="Pan_g5469.t1">
    <property type="protein sequence ID" value="Pan_g5469.t1"/>
    <property type="gene ID" value="Pan_g5469"/>
</dbReference>
<keyword evidence="6" id="KW-0812">Transmembrane</keyword>
<evidence type="ECO:0000313" key="8">
    <source>
        <dbReference type="WBParaSite" id="Pan_g5469.t1"/>
    </source>
</evidence>
<reference evidence="8" key="2">
    <citation type="submission" date="2020-10" db="UniProtKB">
        <authorList>
            <consortium name="WormBaseParasite"/>
        </authorList>
    </citation>
    <scope>IDENTIFICATION</scope>
</reference>
<evidence type="ECO:0000256" key="1">
    <source>
        <dbReference type="ARBA" id="ARBA00009995"/>
    </source>
</evidence>
<evidence type="ECO:0000256" key="4">
    <source>
        <dbReference type="ARBA" id="ARBA00047475"/>
    </source>
</evidence>
<dbReference type="Gene3D" id="3.40.50.2000">
    <property type="entry name" value="Glycogen Phosphorylase B"/>
    <property type="match status" value="1"/>
</dbReference>
<keyword evidence="2 5" id="KW-0328">Glycosyltransferase</keyword>
<evidence type="ECO:0000256" key="6">
    <source>
        <dbReference type="RuleBase" id="RU362059"/>
    </source>
</evidence>
<protein>
    <recommendedName>
        <fullName evidence="6">UDP-glucuronosyltransferase</fullName>
        <ecNumber evidence="6">2.4.1.17</ecNumber>
    </recommendedName>
</protein>
<dbReference type="InterPro" id="IPR050271">
    <property type="entry name" value="UDP-glycosyltransferase"/>
</dbReference>
<keyword evidence="7" id="KW-1185">Reference proteome</keyword>
<organism evidence="7 8">
    <name type="scientific">Panagrellus redivivus</name>
    <name type="common">Microworm</name>
    <dbReference type="NCBI Taxonomy" id="6233"/>
    <lineage>
        <taxon>Eukaryota</taxon>
        <taxon>Metazoa</taxon>
        <taxon>Ecdysozoa</taxon>
        <taxon>Nematoda</taxon>
        <taxon>Chromadorea</taxon>
        <taxon>Rhabditida</taxon>
        <taxon>Tylenchina</taxon>
        <taxon>Panagrolaimomorpha</taxon>
        <taxon>Panagrolaimoidea</taxon>
        <taxon>Panagrolaimidae</taxon>
        <taxon>Panagrellus</taxon>
    </lineage>
</organism>
<sequence>MISNARIADTLAGDGHDVTILIAEFRVKYNQVSPPKKAKAIIFDGIDGSVFDKGQESLTANTFGPDEALFDKLFYDTSFFDAFNTQCDEMLRLHRNKLAELADEHFDMLFTEQLNLCGTGLKPLLNITTHMWISSCPLDDHMGYLLSVPTPLSYVPAVGEISVSDDMSFYERLLNVFEFSKNVRSYFYGMQQTNAVYQKHFGPTFPNLIDVAADSALTFVLADEFLDFPRPILHNTIFVGGLGMNLQQTLTSTYSDELQKGKKGVIFFSLGTNIESSSIPVAFKKNLLSAFKHFSDYHFIAKFEANDKEVHELASDIPNVKITNWAPQPEILAHERLSLFITHGGYNSLLEAALYAKPLLLMPIFGDQWRNAQLAQRNKFGRVFDKRTLLTSPDKFIEALNELLTNQMYKTHAARIQKLIKTKPLNSTERFLRYTQFVGDNEGHLDELHIAGRRLSSVKYFNIDIILALLVILSILPIVIFVIISKLANFRN</sequence>
<comment type="similarity">
    <text evidence="1 5">Belongs to the UDP-glycosyltransferase family.</text>
</comment>
<evidence type="ECO:0000256" key="3">
    <source>
        <dbReference type="ARBA" id="ARBA00022679"/>
    </source>
</evidence>
<evidence type="ECO:0000256" key="2">
    <source>
        <dbReference type="ARBA" id="ARBA00022676"/>
    </source>
</evidence>
<evidence type="ECO:0000313" key="7">
    <source>
        <dbReference type="Proteomes" id="UP000492821"/>
    </source>
</evidence>
<dbReference type="FunFam" id="3.40.50.2000:FF:000021">
    <property type="entry name" value="UDP-glucuronosyltransferase"/>
    <property type="match status" value="1"/>
</dbReference>
<dbReference type="GO" id="GO:0016020">
    <property type="term" value="C:membrane"/>
    <property type="evidence" value="ECO:0007669"/>
    <property type="project" value="UniProtKB-SubCell"/>
</dbReference>
<comment type="subcellular location">
    <subcellularLocation>
        <location evidence="6">Membrane</location>
        <topology evidence="6">Single-pass membrane protein</topology>
    </subcellularLocation>
</comment>
<dbReference type="InterPro" id="IPR035595">
    <property type="entry name" value="UDP_glycos_trans_CS"/>
</dbReference>
<dbReference type="Proteomes" id="UP000492821">
    <property type="component" value="Unassembled WGS sequence"/>
</dbReference>
<dbReference type="SUPFAM" id="SSF53756">
    <property type="entry name" value="UDP-Glycosyltransferase/glycogen phosphorylase"/>
    <property type="match status" value="1"/>
</dbReference>
<dbReference type="PANTHER" id="PTHR48043:SF143">
    <property type="entry name" value="UDP-GLUCURONOSYLTRANSFERASE"/>
    <property type="match status" value="1"/>
</dbReference>
<dbReference type="PANTHER" id="PTHR48043">
    <property type="entry name" value="EG:EG0003.4 PROTEIN-RELATED"/>
    <property type="match status" value="1"/>
</dbReference>
<dbReference type="AlphaFoldDB" id="A0A7E4VZR8"/>
<dbReference type="GO" id="GO:0015020">
    <property type="term" value="F:glucuronosyltransferase activity"/>
    <property type="evidence" value="ECO:0007669"/>
    <property type="project" value="UniProtKB-EC"/>
</dbReference>
<dbReference type="Pfam" id="PF00201">
    <property type="entry name" value="UDPGT"/>
    <property type="match status" value="1"/>
</dbReference>
<accession>A0A7E4VZR8</accession>
<dbReference type="EC" id="2.4.1.17" evidence="6"/>
<name>A0A7E4VZR8_PANRE</name>
<evidence type="ECO:0000256" key="5">
    <source>
        <dbReference type="RuleBase" id="RU003718"/>
    </source>
</evidence>
<keyword evidence="6" id="KW-1133">Transmembrane helix</keyword>
<reference evidence="7" key="1">
    <citation type="journal article" date="2013" name="Genetics">
        <title>The draft genome and transcriptome of Panagrellus redivivus are shaped by the harsh demands of a free-living lifestyle.</title>
        <authorList>
            <person name="Srinivasan J."/>
            <person name="Dillman A.R."/>
            <person name="Macchietto M.G."/>
            <person name="Heikkinen L."/>
            <person name="Lakso M."/>
            <person name="Fracchia K.M."/>
            <person name="Antoshechkin I."/>
            <person name="Mortazavi A."/>
            <person name="Wong G."/>
            <person name="Sternberg P.W."/>
        </authorList>
    </citation>
    <scope>NUCLEOTIDE SEQUENCE [LARGE SCALE GENOMIC DNA]</scope>
    <source>
        <strain evidence="7">MT8872</strain>
    </source>
</reference>
<feature type="transmembrane region" description="Helical" evidence="6">
    <location>
        <begin position="465"/>
        <end position="484"/>
    </location>
</feature>
<dbReference type="InterPro" id="IPR002213">
    <property type="entry name" value="UDP_glucos_trans"/>
</dbReference>
<dbReference type="CDD" id="cd03784">
    <property type="entry name" value="GT1_Gtf-like"/>
    <property type="match status" value="1"/>
</dbReference>
<dbReference type="PROSITE" id="PS00375">
    <property type="entry name" value="UDPGT"/>
    <property type="match status" value="1"/>
</dbReference>